<dbReference type="EMBL" id="JAMQKB010000015">
    <property type="protein sequence ID" value="MDC3425456.1"/>
    <property type="molecule type" value="Genomic_DNA"/>
</dbReference>
<dbReference type="InterPro" id="IPR024532">
    <property type="entry name" value="DUF3830"/>
</dbReference>
<organism evidence="1 2">
    <name type="scientific">Terrihalobacillus insolitus</name>
    <dbReference type="NCBI Taxonomy" id="2950438"/>
    <lineage>
        <taxon>Bacteria</taxon>
        <taxon>Bacillati</taxon>
        <taxon>Bacillota</taxon>
        <taxon>Bacilli</taxon>
        <taxon>Bacillales</taxon>
        <taxon>Bacillaceae</taxon>
        <taxon>Terrihalobacillus</taxon>
    </lineage>
</organism>
<evidence type="ECO:0000313" key="2">
    <source>
        <dbReference type="Proteomes" id="UP001145050"/>
    </source>
</evidence>
<dbReference type="AlphaFoldDB" id="A0A9X4AML7"/>
<accession>A0A9X4AML7</accession>
<evidence type="ECO:0000313" key="1">
    <source>
        <dbReference type="EMBL" id="MDC3425456.1"/>
    </source>
</evidence>
<dbReference type="InterPro" id="IPR029000">
    <property type="entry name" value="Cyclophilin-like_dom_sf"/>
</dbReference>
<sequence length="146" mass="16827">MSAIKIRFEQGEVLSAFLLKVKAPQTCELILNHLPFESAVTQSRWSGREINCRFSASSYPIRENQTIYTSIGEVCYWRDWNWEGSGDLSQAIAIYYGAELARSHRGYEPVNVFAQIDYSQLHQINKVGERIWLNGTEKVCFEKLND</sequence>
<dbReference type="SUPFAM" id="SSF50891">
    <property type="entry name" value="Cyclophilin-like"/>
    <property type="match status" value="1"/>
</dbReference>
<dbReference type="Proteomes" id="UP001145050">
    <property type="component" value="Unassembled WGS sequence"/>
</dbReference>
<gene>
    <name evidence="1" type="ORF">NC797_13190</name>
</gene>
<protein>
    <submittedName>
        <fullName evidence="1">DUF3830 family protein</fullName>
    </submittedName>
</protein>
<reference evidence="1" key="1">
    <citation type="submission" date="2022-06" db="EMBL/GenBank/DDBJ databases">
        <title>Aquibacillus sp. a new bacterium isolated from soil saline samples.</title>
        <authorList>
            <person name="Galisteo C."/>
            <person name="De La Haba R."/>
            <person name="Sanchez-Porro C."/>
            <person name="Ventosa A."/>
        </authorList>
    </citation>
    <scope>NUCLEOTIDE SEQUENCE</scope>
    <source>
        <strain evidence="1">3ASR75-11</strain>
    </source>
</reference>
<proteinExistence type="predicted"/>
<dbReference type="RefSeq" id="WP_272437265.1">
    <property type="nucleotide sequence ID" value="NZ_JAMQKB010000015.1"/>
</dbReference>
<name>A0A9X4AML7_9BACI</name>
<dbReference type="Gene3D" id="2.40.100.20">
    <property type="match status" value="1"/>
</dbReference>
<keyword evidence="2" id="KW-1185">Reference proteome</keyword>
<dbReference type="Pfam" id="PF12903">
    <property type="entry name" value="DUF3830"/>
    <property type="match status" value="1"/>
</dbReference>
<comment type="caution">
    <text evidence="1">The sequence shown here is derived from an EMBL/GenBank/DDBJ whole genome shotgun (WGS) entry which is preliminary data.</text>
</comment>